<dbReference type="GO" id="GO:0051607">
    <property type="term" value="P:defense response to virus"/>
    <property type="evidence" value="ECO:0007669"/>
    <property type="project" value="UniProtKB-KW"/>
</dbReference>
<keyword evidence="5" id="KW-0547">Nucleotide-binding</keyword>
<dbReference type="InterPro" id="IPR038257">
    <property type="entry name" value="CRISPR-assoc_Cas3_HD_sf"/>
</dbReference>
<dbReference type="InterPro" id="IPR006483">
    <property type="entry name" value="CRISPR-assoc_Cas3_HD"/>
</dbReference>
<comment type="similarity">
    <text evidence="2">In the central section; belongs to the CRISPR-associated helicase Cas3 family.</text>
</comment>
<dbReference type="Pfam" id="PF00270">
    <property type="entry name" value="DEAD"/>
    <property type="match status" value="1"/>
</dbReference>
<dbReference type="CDD" id="cd09641">
    <property type="entry name" value="Cas3''_I"/>
    <property type="match status" value="1"/>
</dbReference>
<dbReference type="SMART" id="SM00487">
    <property type="entry name" value="DEXDc"/>
    <property type="match status" value="1"/>
</dbReference>
<evidence type="ECO:0000313" key="13">
    <source>
        <dbReference type="Proteomes" id="UP000020077"/>
    </source>
</evidence>
<keyword evidence="8" id="KW-0067">ATP-binding</keyword>
<dbReference type="PROSITE" id="PS51192">
    <property type="entry name" value="HELICASE_ATP_BIND_1"/>
    <property type="match status" value="1"/>
</dbReference>
<dbReference type="InterPro" id="IPR011545">
    <property type="entry name" value="DEAD/DEAH_box_helicase_dom"/>
</dbReference>
<dbReference type="AlphaFoldDB" id="A0A080M2V3"/>
<evidence type="ECO:0000256" key="4">
    <source>
        <dbReference type="ARBA" id="ARBA00022723"/>
    </source>
</evidence>
<dbReference type="PROSITE" id="PS51643">
    <property type="entry name" value="HD_CAS3"/>
    <property type="match status" value="1"/>
</dbReference>
<keyword evidence="6 12" id="KW-0378">Hydrolase</keyword>
<dbReference type="Pfam" id="PF18019">
    <property type="entry name" value="Cas3_HD"/>
    <property type="match status" value="1"/>
</dbReference>
<keyword evidence="12" id="KW-0255">Endonuclease</keyword>
<dbReference type="GO" id="GO:0005524">
    <property type="term" value="F:ATP binding"/>
    <property type="evidence" value="ECO:0007669"/>
    <property type="project" value="UniProtKB-KW"/>
</dbReference>
<comment type="caution">
    <text evidence="12">The sequence shown here is derived from an EMBL/GenBank/DDBJ whole genome shotgun (WGS) entry which is preliminary data.</text>
</comment>
<feature type="domain" description="Helicase ATP-binding" evidence="10">
    <location>
        <begin position="272"/>
        <end position="479"/>
    </location>
</feature>
<gene>
    <name evidence="12" type="primary">ygcB_1</name>
    <name evidence="12" type="ORF">AW09_000019</name>
</gene>
<dbReference type="NCBIfam" id="TIGR01596">
    <property type="entry name" value="cas3_HD"/>
    <property type="match status" value="1"/>
</dbReference>
<dbReference type="PANTHER" id="PTHR47963:SF9">
    <property type="entry name" value="CRISPR-ASSOCIATED ENDONUCLEASE_HELICASE CAS3"/>
    <property type="match status" value="1"/>
</dbReference>
<keyword evidence="7 12" id="KW-0347">Helicase</keyword>
<proteinExistence type="inferred from homology"/>
<evidence type="ECO:0000256" key="8">
    <source>
        <dbReference type="ARBA" id="ARBA00022840"/>
    </source>
</evidence>
<dbReference type="GO" id="GO:0046872">
    <property type="term" value="F:metal ion binding"/>
    <property type="evidence" value="ECO:0007669"/>
    <property type="project" value="UniProtKB-KW"/>
</dbReference>
<evidence type="ECO:0000256" key="6">
    <source>
        <dbReference type="ARBA" id="ARBA00022801"/>
    </source>
</evidence>
<dbReference type="GO" id="GO:0004519">
    <property type="term" value="F:endonuclease activity"/>
    <property type="evidence" value="ECO:0007669"/>
    <property type="project" value="UniProtKB-KW"/>
</dbReference>
<evidence type="ECO:0000256" key="9">
    <source>
        <dbReference type="ARBA" id="ARBA00023118"/>
    </source>
</evidence>
<dbReference type="InterPro" id="IPR054712">
    <property type="entry name" value="Cas3-like_dom"/>
</dbReference>
<evidence type="ECO:0000256" key="7">
    <source>
        <dbReference type="ARBA" id="ARBA00022806"/>
    </source>
</evidence>
<accession>A0A080M2V3</accession>
<evidence type="ECO:0000313" key="12">
    <source>
        <dbReference type="EMBL" id="KFB74660.1"/>
    </source>
</evidence>
<dbReference type="SUPFAM" id="SSF52540">
    <property type="entry name" value="P-loop containing nucleoside triphosphate hydrolases"/>
    <property type="match status" value="1"/>
</dbReference>
<dbReference type="GO" id="GO:0003723">
    <property type="term" value="F:RNA binding"/>
    <property type="evidence" value="ECO:0007669"/>
    <property type="project" value="TreeGrafter"/>
</dbReference>
<evidence type="ECO:0000256" key="1">
    <source>
        <dbReference type="ARBA" id="ARBA00006847"/>
    </source>
</evidence>
<keyword evidence="3" id="KW-0540">Nuclease</keyword>
<dbReference type="GO" id="GO:0003724">
    <property type="term" value="F:RNA helicase activity"/>
    <property type="evidence" value="ECO:0007669"/>
    <property type="project" value="TreeGrafter"/>
</dbReference>
<dbReference type="InterPro" id="IPR014001">
    <property type="entry name" value="Helicase_ATP-bd"/>
</dbReference>
<dbReference type="PANTHER" id="PTHR47963">
    <property type="entry name" value="DEAD-BOX ATP-DEPENDENT RNA HELICASE 47, MITOCHONDRIAL"/>
    <property type="match status" value="1"/>
</dbReference>
<dbReference type="EMBL" id="JDVG02000004">
    <property type="protein sequence ID" value="KFB74660.1"/>
    <property type="molecule type" value="Genomic_DNA"/>
</dbReference>
<dbReference type="Gene3D" id="3.40.50.300">
    <property type="entry name" value="P-loop containing nucleotide triphosphate hydrolases"/>
    <property type="match status" value="2"/>
</dbReference>
<evidence type="ECO:0000259" key="11">
    <source>
        <dbReference type="PROSITE" id="PS51643"/>
    </source>
</evidence>
<reference evidence="12 13" key="1">
    <citation type="submission" date="2014-02" db="EMBL/GenBank/DDBJ databases">
        <title>Expanding our view of genomic diversity in Candidatus Accumulibacter clades.</title>
        <authorList>
            <person name="Skennerton C.T."/>
            <person name="Barr J.J."/>
            <person name="Slater F.R."/>
            <person name="Bond P.L."/>
            <person name="Tyson G.W."/>
        </authorList>
    </citation>
    <scope>NUCLEOTIDE SEQUENCE [LARGE SCALE GENOMIC DNA]</scope>
    <source>
        <strain evidence="13">BA-91</strain>
    </source>
</reference>
<name>A0A080M2V3_9PROT</name>
<dbReference type="Gene3D" id="1.10.3210.30">
    <property type="match status" value="1"/>
</dbReference>
<feature type="domain" description="HD Cas3-type" evidence="11">
    <location>
        <begin position="10"/>
        <end position="206"/>
    </location>
</feature>
<dbReference type="NCBIfam" id="TIGR01587">
    <property type="entry name" value="cas3_core"/>
    <property type="match status" value="1"/>
</dbReference>
<dbReference type="GO" id="GO:0016787">
    <property type="term" value="F:hydrolase activity"/>
    <property type="evidence" value="ECO:0007669"/>
    <property type="project" value="UniProtKB-KW"/>
</dbReference>
<dbReference type="Pfam" id="PF22590">
    <property type="entry name" value="Cas3-like_C_2"/>
    <property type="match status" value="1"/>
</dbReference>
<evidence type="ECO:0000259" key="10">
    <source>
        <dbReference type="PROSITE" id="PS51192"/>
    </source>
</evidence>
<evidence type="ECO:0000256" key="3">
    <source>
        <dbReference type="ARBA" id="ARBA00022722"/>
    </source>
</evidence>
<dbReference type="InterPro" id="IPR006474">
    <property type="entry name" value="Helicase_Cas3_CRISPR-ass_core"/>
</dbReference>
<keyword evidence="9" id="KW-0051">Antiviral defense</keyword>
<evidence type="ECO:0000256" key="2">
    <source>
        <dbReference type="ARBA" id="ARBA00009046"/>
    </source>
</evidence>
<keyword evidence="4" id="KW-0479">Metal-binding</keyword>
<evidence type="ECO:0000256" key="5">
    <source>
        <dbReference type="ARBA" id="ARBA00022741"/>
    </source>
</evidence>
<dbReference type="EC" id="3.1.-.-" evidence="12"/>
<dbReference type="Proteomes" id="UP000020077">
    <property type="component" value="Unassembled WGS sequence"/>
</dbReference>
<sequence>MGFWGKLSDDREQQLSLTDHSIDVASVFRALCDLPAIQRNLGIEAGAVILDRLAVFALLHDLGKCNTGFQAKRDPNARNIAGHVRETAALLYDSELCVKANLALGLEEIAAWFESPEAGLRMLLASLFHHGKPVFDGNIADSLEIGRLKTHWQPRDGIDPFDGLKELGATTRRAYPNAFAGDAAPIKVSSKLEHRFAGLVMLADWLGSHRESFFPFEHEGDRIEWSRRQASKALATVGLDISAARNRVEQGQPTFSQTFGIPGEPRPLQSTLASAKLPALLIAESETGSGKTEAALMHFLGLFAAGKVDGLYFALPIRVAARELYGRVTAAMQRVFGDVCPPVLLAVPGYTQIDGKRPESILPGDAHLFHEDEQKRRDRTWAAERPKRFLAAPVAVGTIDQALFSAIQVPHAHLRAACLDRSLLVIDEVHSSDVYMRYLARRLLRRHIEAGGRALLLSATLGASARAEYLHPGMPRPEAEPFDRAAAQPYPALSTPDQPMQHLPDPGCHSKVVRLEPIPLLKSPETLLPRLREALHAGLRVLILLNTVGRAIALSRLADADRELASVLFAVNGIRCPHHGRFARADREQMDHAVTQRMGKGSPPGAMLLIGTQTLEQSLDIDADWLITDLCPIDVLLQRIGRLHRHERGPRPAPVCTVLLPEETDFSIFLNQKGEVRSGNLAGLGSVYEDLRILQLSHDLVAAAPAIEIPRDNRRLVETATHPERLAGLQGEAWVRHASHIEGIGGAQQMAAHAAAMPDKHFGDFMFPKEIEEHLSTRLGLNDRTLSLGASYPTPFGQTISEINIPGHLAPREEFEQADRVGLEDDKLLIQADPAGQFTYWYSRFGLEKITP</sequence>
<comment type="similarity">
    <text evidence="1">In the N-terminal section; belongs to the CRISPR-associated nuclease Cas3-HD family.</text>
</comment>
<dbReference type="InterPro" id="IPR027417">
    <property type="entry name" value="P-loop_NTPase"/>
</dbReference>
<dbReference type="InterPro" id="IPR050547">
    <property type="entry name" value="DEAD_box_RNA_helicases"/>
</dbReference>
<protein>
    <submittedName>
        <fullName evidence="12">CRISPR-associated endonuclease/helicase Cas3</fullName>
        <ecNumber evidence="12">3.1.-.-</ecNumber>
    </submittedName>
</protein>
<organism evidence="12 13">
    <name type="scientific">Candidatus Accumulibacter phosphatis</name>
    <dbReference type="NCBI Taxonomy" id="327160"/>
    <lineage>
        <taxon>Bacteria</taxon>
        <taxon>Pseudomonadati</taxon>
        <taxon>Pseudomonadota</taxon>
        <taxon>Betaproteobacteria</taxon>
        <taxon>Candidatus Accumulibacter</taxon>
    </lineage>
</organism>